<gene>
    <name evidence="2" type="ORF">KTC_65200</name>
</gene>
<accession>A0A455SXD5</accession>
<dbReference type="SUPFAM" id="SSF47413">
    <property type="entry name" value="lambda repressor-like DNA-binding domains"/>
    <property type="match status" value="1"/>
</dbReference>
<dbReference type="AlphaFoldDB" id="A0A455SXD5"/>
<evidence type="ECO:0000313" key="2">
    <source>
        <dbReference type="EMBL" id="BBH91769.1"/>
    </source>
</evidence>
<dbReference type="Pfam" id="PF01381">
    <property type="entry name" value="HTH_3"/>
    <property type="match status" value="1"/>
</dbReference>
<dbReference type="SMART" id="SM00530">
    <property type="entry name" value="HTH_XRE"/>
    <property type="match status" value="1"/>
</dbReference>
<dbReference type="EMBL" id="AP019376">
    <property type="protein sequence ID" value="BBH91769.1"/>
    <property type="molecule type" value="Genomic_DNA"/>
</dbReference>
<sequence>MTEVSDFQVKRIYKEASLFTGKQVRSYRRSRGLTQEQLASVLGISRAAIAKMEQENRVIRDIGMLKALQNVLGIPYNSIGFIPIEVFHDLEQHAKQKAAPS</sequence>
<reference evidence="2" key="1">
    <citation type="submission" date="2018-12" db="EMBL/GenBank/DDBJ databases">
        <title>Novel natural products biosynthetic potential of the class Ktedonobacteria.</title>
        <authorList>
            <person name="Zheng Y."/>
            <person name="Saitou A."/>
            <person name="Wang C.M."/>
            <person name="Toyoda A."/>
            <person name="Minakuchi Y."/>
            <person name="Sekiguchi Y."/>
            <person name="Ueda K."/>
            <person name="Takano H."/>
            <person name="Sakai Y."/>
            <person name="Yokota A."/>
            <person name="Yabe S."/>
        </authorList>
    </citation>
    <scope>NUCLEOTIDE SEQUENCE</scope>
    <source>
        <strain evidence="2">COM3</strain>
    </source>
</reference>
<dbReference type="CDD" id="cd00093">
    <property type="entry name" value="HTH_XRE"/>
    <property type="match status" value="1"/>
</dbReference>
<protein>
    <recommendedName>
        <fullName evidence="1">HTH cro/C1-type domain-containing protein</fullName>
    </recommendedName>
</protein>
<name>A0A455SXD5_9CHLR</name>
<organism evidence="2">
    <name type="scientific">Thermosporothrix sp. COM3</name>
    <dbReference type="NCBI Taxonomy" id="2490863"/>
    <lineage>
        <taxon>Bacteria</taxon>
        <taxon>Bacillati</taxon>
        <taxon>Chloroflexota</taxon>
        <taxon>Ktedonobacteria</taxon>
        <taxon>Ktedonobacterales</taxon>
        <taxon>Thermosporotrichaceae</taxon>
        <taxon>Thermosporothrix</taxon>
    </lineage>
</organism>
<dbReference type="InterPro" id="IPR010982">
    <property type="entry name" value="Lambda_DNA-bd_dom_sf"/>
</dbReference>
<dbReference type="GO" id="GO:0003677">
    <property type="term" value="F:DNA binding"/>
    <property type="evidence" value="ECO:0007669"/>
    <property type="project" value="InterPro"/>
</dbReference>
<evidence type="ECO:0000259" key="1">
    <source>
        <dbReference type="PROSITE" id="PS50943"/>
    </source>
</evidence>
<dbReference type="Gene3D" id="1.10.260.40">
    <property type="entry name" value="lambda repressor-like DNA-binding domains"/>
    <property type="match status" value="1"/>
</dbReference>
<dbReference type="PROSITE" id="PS50943">
    <property type="entry name" value="HTH_CROC1"/>
    <property type="match status" value="1"/>
</dbReference>
<dbReference type="InterPro" id="IPR001387">
    <property type="entry name" value="Cro/C1-type_HTH"/>
</dbReference>
<feature type="domain" description="HTH cro/C1-type" evidence="1">
    <location>
        <begin position="24"/>
        <end position="79"/>
    </location>
</feature>
<proteinExistence type="predicted"/>